<dbReference type="NCBIfam" id="NF003656">
    <property type="entry name" value="PRK05287.1-4"/>
    <property type="match status" value="1"/>
</dbReference>
<name>A0ABS8C6V8_9ALTE</name>
<comment type="caution">
    <text evidence="6">The sequence shown here is derived from an EMBL/GenBank/DDBJ whole genome shotgun (WGS) entry which is preliminary data.</text>
</comment>
<sequence length="250" mass="29099">MTTAELIYEHPLNEKIRTYLRVEHLFTQLNSLADLENEAQQLSYFSALFTLIDVLDRHDIRPDLLKDIERCENQLVQWSRHPSVSDKKLQVMLQQALRLQSDLLRSGKLSSPIKDDVFLAPLRQRFGLPGGCCYFDMPQLQYWLALPQAERQQQRAEWHNALQQTEQAIQFVLSFVRERGHFQTISSDNGFYQQNAEQFELLRIKYQQSGGSFPTVSGNRYRYAIRFMQLTEQAGRSVCAEAVSFQLACC</sequence>
<evidence type="ECO:0000256" key="3">
    <source>
        <dbReference type="ARBA" id="ARBA00023210"/>
    </source>
</evidence>
<evidence type="ECO:0000313" key="7">
    <source>
        <dbReference type="Proteomes" id="UP000633814"/>
    </source>
</evidence>
<dbReference type="InterPro" id="IPR036268">
    <property type="entry name" value="ZapD_sf"/>
</dbReference>
<dbReference type="PANTHER" id="PTHR39455:SF1">
    <property type="entry name" value="CELL DIVISION PROTEIN ZAPD"/>
    <property type="match status" value="1"/>
</dbReference>
<dbReference type="RefSeq" id="WP_226752145.1">
    <property type="nucleotide sequence ID" value="NZ_JAEINI020000014.1"/>
</dbReference>
<dbReference type="GO" id="GO:0051301">
    <property type="term" value="P:cell division"/>
    <property type="evidence" value="ECO:0007669"/>
    <property type="project" value="UniProtKB-KW"/>
</dbReference>
<comment type="function">
    <text evidence="5">Cell division factor that enhances FtsZ-ring assembly. Directly interacts with FtsZ and promotes bundling of FtsZ protofilaments, with a reduction in FtsZ GTPase activity.</text>
</comment>
<keyword evidence="1 5" id="KW-0963">Cytoplasm</keyword>
<comment type="subunit">
    <text evidence="5">Interacts with FtsZ.</text>
</comment>
<dbReference type="InterPro" id="IPR027462">
    <property type="entry name" value="ZapD_C"/>
</dbReference>
<evidence type="ECO:0000256" key="2">
    <source>
        <dbReference type="ARBA" id="ARBA00022618"/>
    </source>
</evidence>
<accession>A0ABS8C6V8</accession>
<keyword evidence="3 5" id="KW-0717">Septation</keyword>
<dbReference type="SUPFAM" id="SSF160950">
    <property type="entry name" value="YacF-like"/>
    <property type="match status" value="1"/>
</dbReference>
<evidence type="ECO:0000256" key="1">
    <source>
        <dbReference type="ARBA" id="ARBA00022490"/>
    </source>
</evidence>
<reference evidence="6 7" key="1">
    <citation type="submission" date="2021-10" db="EMBL/GenBank/DDBJ databases">
        <title>Alishewanella koreense sp. nov. isolated from seawater of southwestern coast in South Korea and the proposal for the reclassification of Rheinheimera perlucida and Rheinheimera tuosuensis as Arsukibacterium perlucida and Arsukibacterium tuosuensis.</title>
        <authorList>
            <person name="Kim K.H."/>
            <person name="Ruan W."/>
            <person name="Kim K.R."/>
            <person name="Baek J.H."/>
            <person name="Jeon C.O."/>
        </authorList>
    </citation>
    <scope>NUCLEOTIDE SEQUENCE [LARGE SCALE GENOMIC DNA]</scope>
    <source>
        <strain evidence="6 7">16-MA</strain>
    </source>
</reference>
<comment type="subcellular location">
    <subcellularLocation>
        <location evidence="5">Cytoplasm</location>
    </subcellularLocation>
    <text evidence="5">Localizes to mid-cell in an FtsZ-dependent manner.</text>
</comment>
<dbReference type="NCBIfam" id="NF003655">
    <property type="entry name" value="PRK05287.1-3"/>
    <property type="match status" value="1"/>
</dbReference>
<evidence type="ECO:0000256" key="5">
    <source>
        <dbReference type="HAMAP-Rule" id="MF_01092"/>
    </source>
</evidence>
<dbReference type="Gene3D" id="2.60.440.10">
    <property type="entry name" value="YacF-like domains"/>
    <property type="match status" value="1"/>
</dbReference>
<keyword evidence="4 5" id="KW-0131">Cell cycle</keyword>
<proteinExistence type="inferred from homology"/>
<dbReference type="PANTHER" id="PTHR39455">
    <property type="entry name" value="CELL DIVISION PROTEIN ZAPD"/>
    <property type="match status" value="1"/>
</dbReference>
<dbReference type="Pfam" id="PF07072">
    <property type="entry name" value="ZapD"/>
    <property type="match status" value="1"/>
</dbReference>
<protein>
    <recommendedName>
        <fullName evidence="5">Cell division protein ZapD</fullName>
    </recommendedName>
    <alternativeName>
        <fullName evidence="5">Z ring-associated protein D</fullName>
    </alternativeName>
</protein>
<dbReference type="Proteomes" id="UP000633814">
    <property type="component" value="Unassembled WGS sequence"/>
</dbReference>
<dbReference type="EMBL" id="JAEINI020000014">
    <property type="protein sequence ID" value="MCB5228081.1"/>
    <property type="molecule type" value="Genomic_DNA"/>
</dbReference>
<evidence type="ECO:0000256" key="4">
    <source>
        <dbReference type="ARBA" id="ARBA00023306"/>
    </source>
</evidence>
<gene>
    <name evidence="5 6" type="primary">zapD</name>
    <name evidence="6" type="ORF">JAO78_014815</name>
</gene>
<comment type="similarity">
    <text evidence="5">Belongs to the ZapD family.</text>
</comment>
<dbReference type="Gene3D" id="1.10.3900.10">
    <property type="entry name" value="YacF-like"/>
    <property type="match status" value="1"/>
</dbReference>
<keyword evidence="7" id="KW-1185">Reference proteome</keyword>
<keyword evidence="2 5" id="KW-0132">Cell division</keyword>
<evidence type="ECO:0000313" key="6">
    <source>
        <dbReference type="EMBL" id="MCB5228081.1"/>
    </source>
</evidence>
<organism evidence="6 7">
    <name type="scientific">Alishewanella maricola</name>
    <dbReference type="NCBI Taxonomy" id="2795740"/>
    <lineage>
        <taxon>Bacteria</taxon>
        <taxon>Pseudomonadati</taxon>
        <taxon>Pseudomonadota</taxon>
        <taxon>Gammaproteobacteria</taxon>
        <taxon>Alteromonadales</taxon>
        <taxon>Alteromonadaceae</taxon>
        <taxon>Alishewanella</taxon>
    </lineage>
</organism>
<dbReference type="InterPro" id="IPR009777">
    <property type="entry name" value="ZapD"/>
</dbReference>
<dbReference type="HAMAP" id="MF_01092">
    <property type="entry name" value="ZapD"/>
    <property type="match status" value="1"/>
</dbReference>